<comment type="similarity">
    <text evidence="2">Belongs to the KdsC family.</text>
</comment>
<keyword evidence="5" id="KW-0378">Hydrolase</keyword>
<dbReference type="Proteomes" id="UP000236728">
    <property type="component" value="Unassembled WGS sequence"/>
</dbReference>
<evidence type="ECO:0000256" key="4">
    <source>
        <dbReference type="ARBA" id="ARBA00022723"/>
    </source>
</evidence>
<dbReference type="InterPro" id="IPR050793">
    <property type="entry name" value="CMP-NeuNAc_synthase"/>
</dbReference>
<sequence length="195" mass="20946">MTLTAEDRARRVKVLLFDVDGVLTNGDITIIPQADGKGTEVKSFSAHDGLGISLARLAGLKVGFVTKRNSQVVAIRARDLKIDHLYQGQSHKMQAITQIMADENVTLDEICYVGDDIIDLPVLRKVGLAIGTANARAEVKGMAHWVTPHRGGDGAGRDAIDFLLNARGILAETIEAYLDPENEAASKADIGQGNM</sequence>
<dbReference type="NCBIfam" id="TIGR01670">
    <property type="entry name" value="KdsC-phosphatas"/>
    <property type="match status" value="1"/>
</dbReference>
<evidence type="ECO:0000256" key="3">
    <source>
        <dbReference type="ARBA" id="ARBA00011881"/>
    </source>
</evidence>
<dbReference type="InterPro" id="IPR036412">
    <property type="entry name" value="HAD-like_sf"/>
</dbReference>
<accession>A0A1H5YQ61</accession>
<dbReference type="GO" id="GO:0016788">
    <property type="term" value="F:hydrolase activity, acting on ester bonds"/>
    <property type="evidence" value="ECO:0007669"/>
    <property type="project" value="InterPro"/>
</dbReference>
<dbReference type="SFLD" id="SFLDG01138">
    <property type="entry name" value="C1.6.2:_Deoxy-d-mannose-octulo"/>
    <property type="match status" value="1"/>
</dbReference>
<feature type="binding site" evidence="7">
    <location>
        <position position="18"/>
    </location>
    <ligand>
        <name>Mg(2+)</name>
        <dbReference type="ChEBI" id="CHEBI:18420"/>
    </ligand>
</feature>
<feature type="binding site" evidence="7">
    <location>
        <position position="20"/>
    </location>
    <ligand>
        <name>substrate</name>
    </ligand>
</feature>
<evidence type="ECO:0000256" key="6">
    <source>
        <dbReference type="ARBA" id="ARBA00022842"/>
    </source>
</evidence>
<gene>
    <name evidence="8" type="ORF">SAMN05421819_2411</name>
</gene>
<keyword evidence="9" id="KW-1185">Reference proteome</keyword>
<protein>
    <submittedName>
        <fullName evidence="8">3-deoxy-D-manno-octulosonate 8-phosphate phosphatase (KDO 8-P phosphatase)</fullName>
    </submittedName>
</protein>
<dbReference type="RefSeq" id="WP_103933261.1">
    <property type="nucleotide sequence ID" value="NZ_FNVA01000003.1"/>
</dbReference>
<dbReference type="SUPFAM" id="SSF56784">
    <property type="entry name" value="HAD-like"/>
    <property type="match status" value="1"/>
</dbReference>
<dbReference type="PIRSF" id="PIRSF006118">
    <property type="entry name" value="KDO8-P_Ptase"/>
    <property type="match status" value="1"/>
</dbReference>
<dbReference type="PANTHER" id="PTHR21485:SF3">
    <property type="entry name" value="N-ACYLNEURAMINATE CYTIDYLYLTRANSFERASE"/>
    <property type="match status" value="1"/>
</dbReference>
<dbReference type="Gene3D" id="3.40.50.1000">
    <property type="entry name" value="HAD superfamily/HAD-like"/>
    <property type="match status" value="1"/>
</dbReference>
<evidence type="ECO:0000313" key="8">
    <source>
        <dbReference type="EMBL" id="SEG25842.1"/>
    </source>
</evidence>
<reference evidence="8 9" key="1">
    <citation type="submission" date="2016-10" db="EMBL/GenBank/DDBJ databases">
        <authorList>
            <person name="de Groot N.N."/>
        </authorList>
    </citation>
    <scope>NUCLEOTIDE SEQUENCE [LARGE SCALE GENOMIC DNA]</scope>
    <source>
        <strain evidence="8 9">DSM 22489</strain>
    </source>
</reference>
<dbReference type="AlphaFoldDB" id="A0A1H5YQ61"/>
<evidence type="ECO:0000256" key="2">
    <source>
        <dbReference type="ARBA" id="ARBA00005893"/>
    </source>
</evidence>
<dbReference type="FunFam" id="3.40.50.1000:FF:000029">
    <property type="entry name" value="3-deoxy-D-manno-octulosonate 8-phosphate phosphatase KdsC"/>
    <property type="match status" value="1"/>
</dbReference>
<organism evidence="8 9">
    <name type="scientific">Bryocella elongata</name>
    <dbReference type="NCBI Taxonomy" id="863522"/>
    <lineage>
        <taxon>Bacteria</taxon>
        <taxon>Pseudomonadati</taxon>
        <taxon>Acidobacteriota</taxon>
        <taxon>Terriglobia</taxon>
        <taxon>Terriglobales</taxon>
        <taxon>Acidobacteriaceae</taxon>
        <taxon>Bryocella</taxon>
    </lineage>
</organism>
<keyword evidence="4 7" id="KW-0479">Metal-binding</keyword>
<dbReference type="EMBL" id="FNVA01000003">
    <property type="protein sequence ID" value="SEG25842.1"/>
    <property type="molecule type" value="Genomic_DNA"/>
</dbReference>
<dbReference type="PANTHER" id="PTHR21485">
    <property type="entry name" value="HAD SUPERFAMILY MEMBERS CMAS AND KDSC"/>
    <property type="match status" value="1"/>
</dbReference>
<dbReference type="GO" id="GO:0046872">
    <property type="term" value="F:metal ion binding"/>
    <property type="evidence" value="ECO:0007669"/>
    <property type="project" value="UniProtKB-KW"/>
</dbReference>
<dbReference type="InterPro" id="IPR010023">
    <property type="entry name" value="KdsC_fam"/>
</dbReference>
<keyword evidence="6 7" id="KW-0460">Magnesium</keyword>
<name>A0A1H5YQ61_9BACT</name>
<dbReference type="OrthoDB" id="9805604at2"/>
<dbReference type="InterPro" id="IPR023214">
    <property type="entry name" value="HAD_sf"/>
</dbReference>
<evidence type="ECO:0000256" key="7">
    <source>
        <dbReference type="PIRSR" id="PIRSR006118-2"/>
    </source>
</evidence>
<feature type="binding site" evidence="7">
    <location>
        <position position="115"/>
    </location>
    <ligand>
        <name>Mg(2+)</name>
        <dbReference type="ChEBI" id="CHEBI:18420"/>
    </ligand>
</feature>
<dbReference type="GO" id="GO:0008781">
    <property type="term" value="F:N-acylneuraminate cytidylyltransferase activity"/>
    <property type="evidence" value="ECO:0007669"/>
    <property type="project" value="TreeGrafter"/>
</dbReference>
<evidence type="ECO:0000313" key="9">
    <source>
        <dbReference type="Proteomes" id="UP000236728"/>
    </source>
</evidence>
<proteinExistence type="inferred from homology"/>
<evidence type="ECO:0000256" key="1">
    <source>
        <dbReference type="ARBA" id="ARBA00001946"/>
    </source>
</evidence>
<evidence type="ECO:0000256" key="5">
    <source>
        <dbReference type="ARBA" id="ARBA00022801"/>
    </source>
</evidence>
<comment type="cofactor">
    <cofactor evidence="1 7">
        <name>Mg(2+)</name>
        <dbReference type="ChEBI" id="CHEBI:18420"/>
    </cofactor>
</comment>
<dbReference type="SFLD" id="SFLDS00003">
    <property type="entry name" value="Haloacid_Dehalogenase"/>
    <property type="match status" value="1"/>
</dbReference>
<dbReference type="SFLD" id="SFLDG01136">
    <property type="entry name" value="C1.6:_Phosphoserine_Phosphatas"/>
    <property type="match status" value="1"/>
</dbReference>
<comment type="subunit">
    <text evidence="3">Homotetramer.</text>
</comment>
<dbReference type="Pfam" id="PF08282">
    <property type="entry name" value="Hydrolase_3"/>
    <property type="match status" value="1"/>
</dbReference>